<protein>
    <submittedName>
        <fullName evidence="2">Uncharacterized protein</fullName>
    </submittedName>
</protein>
<evidence type="ECO:0000313" key="3">
    <source>
        <dbReference type="Proteomes" id="UP001431783"/>
    </source>
</evidence>
<accession>A0AAW1UD94</accession>
<organism evidence="2 3">
    <name type="scientific">Henosepilachna vigintioctopunctata</name>
    <dbReference type="NCBI Taxonomy" id="420089"/>
    <lineage>
        <taxon>Eukaryota</taxon>
        <taxon>Metazoa</taxon>
        <taxon>Ecdysozoa</taxon>
        <taxon>Arthropoda</taxon>
        <taxon>Hexapoda</taxon>
        <taxon>Insecta</taxon>
        <taxon>Pterygota</taxon>
        <taxon>Neoptera</taxon>
        <taxon>Endopterygota</taxon>
        <taxon>Coleoptera</taxon>
        <taxon>Polyphaga</taxon>
        <taxon>Cucujiformia</taxon>
        <taxon>Coccinelloidea</taxon>
        <taxon>Coccinellidae</taxon>
        <taxon>Epilachninae</taxon>
        <taxon>Epilachnini</taxon>
        <taxon>Henosepilachna</taxon>
    </lineage>
</organism>
<gene>
    <name evidence="2" type="ORF">WA026_003943</name>
</gene>
<evidence type="ECO:0000256" key="1">
    <source>
        <dbReference type="SAM" id="MobiDB-lite"/>
    </source>
</evidence>
<evidence type="ECO:0000313" key="2">
    <source>
        <dbReference type="EMBL" id="KAK9879103.1"/>
    </source>
</evidence>
<reference evidence="2 3" key="1">
    <citation type="submission" date="2023-03" db="EMBL/GenBank/DDBJ databases">
        <title>Genome insight into feeding habits of ladybird beetles.</title>
        <authorList>
            <person name="Li H.-S."/>
            <person name="Huang Y.-H."/>
            <person name="Pang H."/>
        </authorList>
    </citation>
    <scope>NUCLEOTIDE SEQUENCE [LARGE SCALE GENOMIC DNA]</scope>
    <source>
        <strain evidence="2">SYSU_2023b</strain>
        <tissue evidence="2">Whole body</tissue>
    </source>
</reference>
<name>A0AAW1UD94_9CUCU</name>
<sequence length="102" mass="11355">MLTSWMKTIRRDLEVELADNVLFEGFEVKTKDENYIPPPSPTLQCAASPNENQFLGCVIRMRSCNVYVTPYCCEVSTAGRAGISRDNDGKLSPNNAPRHCAT</sequence>
<dbReference type="EMBL" id="JARQZJ010000061">
    <property type="protein sequence ID" value="KAK9879103.1"/>
    <property type="molecule type" value="Genomic_DNA"/>
</dbReference>
<feature type="region of interest" description="Disordered" evidence="1">
    <location>
        <begin position="81"/>
        <end position="102"/>
    </location>
</feature>
<dbReference type="Proteomes" id="UP001431783">
    <property type="component" value="Unassembled WGS sequence"/>
</dbReference>
<proteinExistence type="predicted"/>
<keyword evidence="3" id="KW-1185">Reference proteome</keyword>
<comment type="caution">
    <text evidence="2">The sequence shown here is derived from an EMBL/GenBank/DDBJ whole genome shotgun (WGS) entry which is preliminary data.</text>
</comment>
<dbReference type="AlphaFoldDB" id="A0AAW1UD94"/>